<reference evidence="1 2" key="1">
    <citation type="submission" date="2006-03" db="EMBL/GenBank/DDBJ databases">
        <authorList>
            <person name="Giovannoni S.J."/>
            <person name="Cho J.-C."/>
            <person name="Ferriera S."/>
            <person name="Johnson J."/>
            <person name="Kravitz S."/>
            <person name="Halpern A."/>
            <person name="Remington K."/>
            <person name="Beeson K."/>
            <person name="Tran B."/>
            <person name="Rogers Y.-H."/>
            <person name="Friedman R."/>
            <person name="Venter J.C."/>
        </authorList>
    </citation>
    <scope>NUCLEOTIDE SEQUENCE [LARGE SCALE GENOMIC DNA]</scope>
    <source>
        <strain evidence="1 2">HTCC2207</strain>
    </source>
</reference>
<dbReference type="eggNOG" id="COG4737">
    <property type="taxonomic scope" value="Bacteria"/>
</dbReference>
<proteinExistence type="predicted"/>
<name>Q1YQA5_9GAMM</name>
<sequence>MWQARVGVRKIRWTRGNRGKSGGVRIIYFNSSSKVTLLLTLHSKNERETIPAHELKRIKEAIDDD</sequence>
<evidence type="ECO:0000313" key="1">
    <source>
        <dbReference type="EMBL" id="EAS46338.1"/>
    </source>
</evidence>
<organism evidence="1 2">
    <name type="scientific">gamma proteobacterium HTCC2207</name>
    <dbReference type="NCBI Taxonomy" id="314287"/>
    <lineage>
        <taxon>Bacteria</taxon>
        <taxon>Pseudomonadati</taxon>
        <taxon>Pseudomonadota</taxon>
        <taxon>Gammaproteobacteria</taxon>
        <taxon>Cellvibrionales</taxon>
        <taxon>Porticoccaceae</taxon>
        <taxon>SAR92 clade</taxon>
    </lineage>
</organism>
<gene>
    <name evidence="1" type="ORF">GB2207_00155</name>
</gene>
<dbReference type="Proteomes" id="UP000005555">
    <property type="component" value="Unassembled WGS sequence"/>
</dbReference>
<comment type="caution">
    <text evidence="1">The sequence shown here is derived from an EMBL/GenBank/DDBJ whole genome shotgun (WGS) entry which is preliminary data.</text>
</comment>
<protein>
    <recommendedName>
        <fullName evidence="3">Cytotoxic translational repressor of toxin-antitoxin stability system</fullName>
    </recommendedName>
</protein>
<dbReference type="PIRSF" id="PIRSF039032">
    <property type="entry name" value="HigB-2"/>
    <property type="match status" value="1"/>
</dbReference>
<dbReference type="AlphaFoldDB" id="Q1YQA5"/>
<dbReference type="EMBL" id="AAPI01000007">
    <property type="protein sequence ID" value="EAS46338.1"/>
    <property type="molecule type" value="Genomic_DNA"/>
</dbReference>
<keyword evidence="2" id="KW-1185">Reference proteome</keyword>
<dbReference type="HOGENOM" id="CLU_110687_3_1_6"/>
<dbReference type="InterPro" id="IPR009387">
    <property type="entry name" value="HigB-2"/>
</dbReference>
<evidence type="ECO:0008006" key="3">
    <source>
        <dbReference type="Google" id="ProtNLM"/>
    </source>
</evidence>
<accession>Q1YQA5</accession>
<evidence type="ECO:0000313" key="2">
    <source>
        <dbReference type="Proteomes" id="UP000005555"/>
    </source>
</evidence>